<dbReference type="KEGG" id="nco:AAW31_08705"/>
<dbReference type="RefSeq" id="WP_046849945.1">
    <property type="nucleotide sequence ID" value="NZ_CBDIPD010000164.1"/>
</dbReference>
<dbReference type="OrthoDB" id="9782229at2"/>
<dbReference type="AlphaFoldDB" id="A0A0F7KBR5"/>
<feature type="transmembrane region" description="Helical" evidence="5">
    <location>
        <begin position="52"/>
        <end position="72"/>
    </location>
</feature>
<dbReference type="EMBL" id="CP011451">
    <property type="protein sequence ID" value="AKH37875.1"/>
    <property type="molecule type" value="Genomic_DNA"/>
</dbReference>
<evidence type="ECO:0000259" key="6">
    <source>
        <dbReference type="PROSITE" id="PS51123"/>
    </source>
</evidence>
<dbReference type="PANTHER" id="PTHR30329:SF21">
    <property type="entry name" value="LIPOPROTEIN YIAD-RELATED"/>
    <property type="match status" value="1"/>
</dbReference>
<evidence type="ECO:0000313" key="10">
    <source>
        <dbReference type="Proteomes" id="UP000324176"/>
    </source>
</evidence>
<dbReference type="EMBL" id="VNHT01000005">
    <property type="protein sequence ID" value="TYP92842.1"/>
    <property type="molecule type" value="Genomic_DNA"/>
</dbReference>
<comment type="subcellular location">
    <subcellularLocation>
        <location evidence="1">Cell outer membrane</location>
    </subcellularLocation>
</comment>
<evidence type="ECO:0000313" key="9">
    <source>
        <dbReference type="Proteomes" id="UP000034156"/>
    </source>
</evidence>
<proteinExistence type="predicted"/>
<dbReference type="CDD" id="cd07185">
    <property type="entry name" value="OmpA_C-like"/>
    <property type="match status" value="1"/>
</dbReference>
<dbReference type="GO" id="GO:0009279">
    <property type="term" value="C:cell outer membrane"/>
    <property type="evidence" value="ECO:0007669"/>
    <property type="project" value="UniProtKB-SubCell"/>
</dbReference>
<dbReference type="InterPro" id="IPR006665">
    <property type="entry name" value="OmpA-like"/>
</dbReference>
<organism evidence="7 9">
    <name type="scientific">Nitrosomonas communis</name>
    <dbReference type="NCBI Taxonomy" id="44574"/>
    <lineage>
        <taxon>Bacteria</taxon>
        <taxon>Pseudomonadati</taxon>
        <taxon>Pseudomonadota</taxon>
        <taxon>Betaproteobacteria</taxon>
        <taxon>Nitrosomonadales</taxon>
        <taxon>Nitrosomonadaceae</taxon>
        <taxon>Nitrosomonas</taxon>
    </lineage>
</organism>
<keyword evidence="2 4" id="KW-0472">Membrane</keyword>
<evidence type="ECO:0000256" key="1">
    <source>
        <dbReference type="ARBA" id="ARBA00004442"/>
    </source>
</evidence>
<keyword evidence="5" id="KW-0812">Transmembrane</keyword>
<accession>A0A0F7KBR5</accession>
<dbReference type="InterPro" id="IPR027367">
    <property type="entry name" value="Gly-zipper_YMGG"/>
</dbReference>
<keyword evidence="5" id="KW-1133">Transmembrane helix</keyword>
<dbReference type="InterPro" id="IPR036737">
    <property type="entry name" value="OmpA-like_sf"/>
</dbReference>
<evidence type="ECO:0000256" key="3">
    <source>
        <dbReference type="ARBA" id="ARBA00023237"/>
    </source>
</evidence>
<protein>
    <submittedName>
        <fullName evidence="7 8">Membrane protein</fullName>
    </submittedName>
</protein>
<dbReference type="InterPro" id="IPR006664">
    <property type="entry name" value="OMP_bac"/>
</dbReference>
<reference evidence="8 10" key="3">
    <citation type="submission" date="2019-07" db="EMBL/GenBank/DDBJ databases">
        <title>Active sludge and wastewater microbial communities from Klosterneuburg, Austria.</title>
        <authorList>
            <person name="Wagner M."/>
        </authorList>
    </citation>
    <scope>NUCLEOTIDE SEQUENCE [LARGE SCALE GENOMIC DNA]</scope>
    <source>
        <strain evidence="8 10">Nm2</strain>
    </source>
</reference>
<evidence type="ECO:0000256" key="4">
    <source>
        <dbReference type="PROSITE-ProRule" id="PRU00473"/>
    </source>
</evidence>
<sequence>MKIRMTIATLVTSLTLGGCATMTETQRGSSQGAAIGAGTGAVIGAILGGGKGAAIGAGSGAVLGAGAGYIWSRRMEEQKRQMEAATAGTGVQVSQTPDNRLMLNIPSDISFDSGRADIKPNFRPILDSFATSLLNNPNTTIMIVGHTDNTGTDAINNPLSVNRAASTRDYLVSRNVPIRRIQIDGRGSSQPIASNDIPSNRAKNRRVEIFVMEQQSSQTSTR</sequence>
<keyword evidence="3" id="KW-0998">Cell outer membrane</keyword>
<evidence type="ECO:0000256" key="2">
    <source>
        <dbReference type="ARBA" id="ARBA00023136"/>
    </source>
</evidence>
<reference evidence="9" key="1">
    <citation type="submission" date="2015-05" db="EMBL/GenBank/DDBJ databases">
        <title>Draft genome of Nitrosomonas communis strain Nm2.</title>
        <authorList>
            <person name="Kozlowski J.A."/>
            <person name="Kits K.D."/>
            <person name="Stein L.Y."/>
        </authorList>
    </citation>
    <scope>NUCLEOTIDE SEQUENCE [LARGE SCALE GENOMIC DNA]</scope>
    <source>
        <strain evidence="9">Nm2</strain>
    </source>
</reference>
<name>A0A0F7KBR5_9PROT</name>
<dbReference type="InterPro" id="IPR050330">
    <property type="entry name" value="Bact_OuterMem_StrucFunc"/>
</dbReference>
<evidence type="ECO:0000256" key="5">
    <source>
        <dbReference type="SAM" id="Phobius"/>
    </source>
</evidence>
<dbReference type="PROSITE" id="PS51257">
    <property type="entry name" value="PROKAR_LIPOPROTEIN"/>
    <property type="match status" value="1"/>
</dbReference>
<keyword evidence="9" id="KW-1185">Reference proteome</keyword>
<dbReference type="Gene3D" id="3.30.1330.60">
    <property type="entry name" value="OmpA-like domain"/>
    <property type="match status" value="1"/>
</dbReference>
<dbReference type="Pfam" id="PF13441">
    <property type="entry name" value="Gly-zipper_YMGG"/>
    <property type="match status" value="1"/>
</dbReference>
<dbReference type="PROSITE" id="PS51123">
    <property type="entry name" value="OMPA_2"/>
    <property type="match status" value="1"/>
</dbReference>
<dbReference type="PRINTS" id="PR01023">
    <property type="entry name" value="NAFLGMOTY"/>
</dbReference>
<gene>
    <name evidence="7" type="ORF">AAW31_08705</name>
    <name evidence="8" type="ORF">BCL69_100541</name>
</gene>
<dbReference type="PANTHER" id="PTHR30329">
    <property type="entry name" value="STATOR ELEMENT OF FLAGELLAR MOTOR COMPLEX"/>
    <property type="match status" value="1"/>
</dbReference>
<reference evidence="7 9" key="2">
    <citation type="journal article" date="2016" name="Genome Announc.">
        <title>Genome Sequence of Nitrosomonas communis Strain Nm2, a Mesophilic Ammonia-Oxidizing Bacterium Isolated from Mediterranean Soil.</title>
        <authorList>
            <person name="Kozlowski J.A."/>
            <person name="Kits K.D."/>
            <person name="Stein L.Y."/>
        </authorList>
    </citation>
    <scope>NUCLEOTIDE SEQUENCE [LARGE SCALE GENOMIC DNA]</scope>
    <source>
        <strain evidence="7 9">Nm2</strain>
    </source>
</reference>
<dbReference type="Proteomes" id="UP000034156">
    <property type="component" value="Chromosome"/>
</dbReference>
<dbReference type="Proteomes" id="UP000324176">
    <property type="component" value="Unassembled WGS sequence"/>
</dbReference>
<dbReference type="PATRIC" id="fig|44574.3.peg.2125"/>
<evidence type="ECO:0000313" key="7">
    <source>
        <dbReference type="EMBL" id="AKH37875.1"/>
    </source>
</evidence>
<evidence type="ECO:0000313" key="8">
    <source>
        <dbReference type="EMBL" id="TYP92842.1"/>
    </source>
</evidence>
<dbReference type="SUPFAM" id="SSF103088">
    <property type="entry name" value="OmpA-like"/>
    <property type="match status" value="1"/>
</dbReference>
<dbReference type="PRINTS" id="PR01021">
    <property type="entry name" value="OMPADOMAIN"/>
</dbReference>
<feature type="domain" description="OmpA-like" evidence="6">
    <location>
        <begin position="98"/>
        <end position="215"/>
    </location>
</feature>
<dbReference type="Pfam" id="PF00691">
    <property type="entry name" value="OmpA"/>
    <property type="match status" value="1"/>
</dbReference>